<dbReference type="Gene3D" id="2.30.42.10">
    <property type="match status" value="1"/>
</dbReference>
<evidence type="ECO:0000256" key="4">
    <source>
        <dbReference type="ARBA" id="ARBA00022825"/>
    </source>
</evidence>
<dbReference type="Pfam" id="PF03572">
    <property type="entry name" value="Peptidase_S41"/>
    <property type="match status" value="1"/>
</dbReference>
<dbReference type="GO" id="GO:0004175">
    <property type="term" value="F:endopeptidase activity"/>
    <property type="evidence" value="ECO:0007669"/>
    <property type="project" value="TreeGrafter"/>
</dbReference>
<evidence type="ECO:0000259" key="6">
    <source>
        <dbReference type="SMART" id="SM00228"/>
    </source>
</evidence>
<feature type="domain" description="PDZ" evidence="6">
    <location>
        <begin position="115"/>
        <end position="186"/>
    </location>
</feature>
<dbReference type="Gene3D" id="3.90.226.10">
    <property type="entry name" value="2-enoyl-CoA Hydratase, Chain A, domain 1"/>
    <property type="match status" value="1"/>
</dbReference>
<dbReference type="GO" id="GO:0030288">
    <property type="term" value="C:outer membrane-bounded periplasmic space"/>
    <property type="evidence" value="ECO:0007669"/>
    <property type="project" value="TreeGrafter"/>
</dbReference>
<dbReference type="InterPro" id="IPR029045">
    <property type="entry name" value="ClpP/crotonase-like_dom_sf"/>
</dbReference>
<keyword evidence="9" id="KW-1185">Reference proteome</keyword>
<dbReference type="SMART" id="SM00245">
    <property type="entry name" value="TSPc"/>
    <property type="match status" value="1"/>
</dbReference>
<comment type="caution">
    <text evidence="8">The sequence shown here is derived from an EMBL/GenBank/DDBJ whole genome shotgun (WGS) entry which is preliminary data.</text>
</comment>
<dbReference type="SUPFAM" id="SSF50156">
    <property type="entry name" value="PDZ domain-like"/>
    <property type="match status" value="1"/>
</dbReference>
<keyword evidence="2 5" id="KW-0645">Protease</keyword>
<gene>
    <name evidence="8" type="ORF">C8D99_101289</name>
</gene>
<protein>
    <submittedName>
        <fullName evidence="8">Carboxyl-terminal processing protease</fullName>
    </submittedName>
</protein>
<dbReference type="InterPro" id="IPR005151">
    <property type="entry name" value="Tail-specific_protease"/>
</dbReference>
<evidence type="ECO:0000256" key="3">
    <source>
        <dbReference type="ARBA" id="ARBA00022801"/>
    </source>
</evidence>
<dbReference type="SMART" id="SM00228">
    <property type="entry name" value="PDZ"/>
    <property type="match status" value="1"/>
</dbReference>
<evidence type="ECO:0000313" key="8">
    <source>
        <dbReference type="EMBL" id="TDY65139.1"/>
    </source>
</evidence>
<dbReference type="OrthoDB" id="9812068at2"/>
<dbReference type="InterPro" id="IPR001478">
    <property type="entry name" value="PDZ"/>
</dbReference>
<sequence>MSEQKTHFRKRVRDWLGGIVLGAAAAGLIVAAGAADLGDFERIAPFNPQAMWLMKQARAIIETYQVDSAEKPADEDKLLYGAIKGMVEAWGDPYTRFVDPGQLKEEEIEMEGEYGGLGIYIGQRDGKTLVISPIEDTPADRVGLKPQDQIVKIEDEIILGWDSQQVVKRLRGKPGTSVTIWVRREGEEELLKFEIVRENIKLISVRSEMIDKNLGYVKITQFKQKTAQEVRSAFSALMKDGAKGFVLDLRNNGGGLLNGAVEICDMFLNGGLVVGMKGRVDRANDEIYANPGTLTSLPMVVLINEGSASASEIVAGALSDRGRAVSVGKKTFGKGSVQTLFNLTDGSGLYVTIARYHTPSGKVIDHVGLEPDIVVEGEVTREKDKDEQLKRALEELRNIISGKSSPAVKLPKAS</sequence>
<dbReference type="Proteomes" id="UP000295066">
    <property type="component" value="Unassembled WGS sequence"/>
</dbReference>
<dbReference type="GO" id="GO:0007165">
    <property type="term" value="P:signal transduction"/>
    <property type="evidence" value="ECO:0007669"/>
    <property type="project" value="TreeGrafter"/>
</dbReference>
<proteinExistence type="inferred from homology"/>
<dbReference type="AlphaFoldDB" id="A0A4R8MGK4"/>
<dbReference type="InterPro" id="IPR036034">
    <property type="entry name" value="PDZ_sf"/>
</dbReference>
<dbReference type="CDD" id="cd07560">
    <property type="entry name" value="Peptidase_S41_CPP"/>
    <property type="match status" value="1"/>
</dbReference>
<evidence type="ECO:0000256" key="2">
    <source>
        <dbReference type="ARBA" id="ARBA00022670"/>
    </source>
</evidence>
<dbReference type="PANTHER" id="PTHR32060:SF30">
    <property type="entry name" value="CARBOXY-TERMINAL PROCESSING PROTEASE CTPA"/>
    <property type="match status" value="1"/>
</dbReference>
<dbReference type="GO" id="GO:0008236">
    <property type="term" value="F:serine-type peptidase activity"/>
    <property type="evidence" value="ECO:0007669"/>
    <property type="project" value="UniProtKB-KW"/>
</dbReference>
<dbReference type="FunFam" id="2.30.42.10:FF:000063">
    <property type="entry name" value="Peptidase, S41 family"/>
    <property type="match status" value="1"/>
</dbReference>
<comment type="similarity">
    <text evidence="1 5">Belongs to the peptidase S41A family.</text>
</comment>
<dbReference type="EMBL" id="SORI01000001">
    <property type="protein sequence ID" value="TDY65139.1"/>
    <property type="molecule type" value="Genomic_DNA"/>
</dbReference>
<dbReference type="InterPro" id="IPR004447">
    <property type="entry name" value="Peptidase_S41A"/>
</dbReference>
<evidence type="ECO:0000259" key="7">
    <source>
        <dbReference type="SMART" id="SM00245"/>
    </source>
</evidence>
<dbReference type="SUPFAM" id="SSF52096">
    <property type="entry name" value="ClpP/crotonase"/>
    <property type="match status" value="1"/>
</dbReference>
<dbReference type="CDD" id="cd06782">
    <property type="entry name" value="cpPDZ_CPP-like"/>
    <property type="match status" value="1"/>
</dbReference>
<evidence type="ECO:0000313" key="9">
    <source>
        <dbReference type="Proteomes" id="UP000295066"/>
    </source>
</evidence>
<dbReference type="GO" id="GO:0006508">
    <property type="term" value="P:proteolysis"/>
    <property type="evidence" value="ECO:0007669"/>
    <property type="project" value="UniProtKB-KW"/>
</dbReference>
<dbReference type="NCBIfam" id="TIGR00225">
    <property type="entry name" value="prc"/>
    <property type="match status" value="1"/>
</dbReference>
<organism evidence="8 9">
    <name type="scientific">Aminivibrio pyruvatiphilus</name>
    <dbReference type="NCBI Taxonomy" id="1005740"/>
    <lineage>
        <taxon>Bacteria</taxon>
        <taxon>Thermotogati</taxon>
        <taxon>Synergistota</taxon>
        <taxon>Synergistia</taxon>
        <taxon>Synergistales</taxon>
        <taxon>Aminobacteriaceae</taxon>
        <taxon>Aminivibrio</taxon>
    </lineage>
</organism>
<accession>A0A4R8MGK4</accession>
<dbReference type="PANTHER" id="PTHR32060">
    <property type="entry name" value="TAIL-SPECIFIC PROTEASE"/>
    <property type="match status" value="1"/>
</dbReference>
<keyword evidence="3 5" id="KW-0378">Hydrolase</keyword>
<keyword evidence="4 5" id="KW-0720">Serine protease</keyword>
<dbReference type="Pfam" id="PF13180">
    <property type="entry name" value="PDZ_2"/>
    <property type="match status" value="1"/>
</dbReference>
<dbReference type="RefSeq" id="WP_133955574.1">
    <property type="nucleotide sequence ID" value="NZ_SORI01000001.1"/>
</dbReference>
<evidence type="ECO:0000256" key="1">
    <source>
        <dbReference type="ARBA" id="ARBA00009179"/>
    </source>
</evidence>
<evidence type="ECO:0000256" key="5">
    <source>
        <dbReference type="RuleBase" id="RU004404"/>
    </source>
</evidence>
<feature type="domain" description="Tail specific protease" evidence="7">
    <location>
        <begin position="188"/>
        <end position="376"/>
    </location>
</feature>
<name>A0A4R8MGK4_9BACT</name>
<reference evidence="8 9" key="1">
    <citation type="submission" date="2019-03" db="EMBL/GenBank/DDBJ databases">
        <title>Genomic Encyclopedia of Type Strains, Phase IV (KMG-IV): sequencing the most valuable type-strain genomes for metagenomic binning, comparative biology and taxonomic classification.</title>
        <authorList>
            <person name="Goeker M."/>
        </authorList>
    </citation>
    <scope>NUCLEOTIDE SEQUENCE [LARGE SCALE GENOMIC DNA]</scope>
    <source>
        <strain evidence="8 9">DSM 25964</strain>
    </source>
</reference>
<dbReference type="Gene3D" id="3.30.750.44">
    <property type="match status" value="1"/>
</dbReference>